<dbReference type="Pfam" id="PF07690">
    <property type="entry name" value="MFS_1"/>
    <property type="match status" value="1"/>
</dbReference>
<dbReference type="PANTHER" id="PTHR42718:SF46">
    <property type="entry name" value="BLR6921 PROTEIN"/>
    <property type="match status" value="1"/>
</dbReference>
<accession>A0ABS8JQM9</accession>
<feature type="transmembrane region" description="Helical" evidence="8">
    <location>
        <begin position="396"/>
        <end position="416"/>
    </location>
</feature>
<dbReference type="PROSITE" id="PS50850">
    <property type="entry name" value="MFS"/>
    <property type="match status" value="1"/>
</dbReference>
<evidence type="ECO:0000256" key="2">
    <source>
        <dbReference type="ARBA" id="ARBA00022448"/>
    </source>
</evidence>
<feature type="transmembrane region" description="Helical" evidence="8">
    <location>
        <begin position="225"/>
        <end position="243"/>
    </location>
</feature>
<dbReference type="EMBL" id="JAJITD010000003">
    <property type="protein sequence ID" value="MCC8392191.1"/>
    <property type="molecule type" value="Genomic_DNA"/>
</dbReference>
<dbReference type="InterPro" id="IPR011701">
    <property type="entry name" value="MFS"/>
</dbReference>
<comment type="caution">
    <text evidence="10">The sequence shown here is derived from an EMBL/GenBank/DDBJ whole genome shotgun (WGS) entry which is preliminary data.</text>
</comment>
<dbReference type="PANTHER" id="PTHR42718">
    <property type="entry name" value="MAJOR FACILITATOR SUPERFAMILY MULTIDRUG TRANSPORTER MFSC"/>
    <property type="match status" value="1"/>
</dbReference>
<dbReference type="InterPro" id="IPR020846">
    <property type="entry name" value="MFS_dom"/>
</dbReference>
<comment type="subcellular location">
    <subcellularLocation>
        <location evidence="1">Cell membrane</location>
        <topology evidence="1">Multi-pass membrane protein</topology>
    </subcellularLocation>
</comment>
<feature type="transmembrane region" description="Helical" evidence="8">
    <location>
        <begin position="199"/>
        <end position="219"/>
    </location>
</feature>
<evidence type="ECO:0000256" key="1">
    <source>
        <dbReference type="ARBA" id="ARBA00004651"/>
    </source>
</evidence>
<evidence type="ECO:0000256" key="3">
    <source>
        <dbReference type="ARBA" id="ARBA00022475"/>
    </source>
</evidence>
<reference evidence="10 11" key="1">
    <citation type="submission" date="2021-11" db="EMBL/GenBank/DDBJ databases">
        <authorList>
            <person name="Oh E.-T."/>
            <person name="Kim S.-B."/>
        </authorList>
    </citation>
    <scope>NUCLEOTIDE SEQUENCE [LARGE SCALE GENOMIC DNA]</scope>
    <source>
        <strain evidence="10 11">MMS20-SJTR3</strain>
    </source>
</reference>
<dbReference type="Gene3D" id="1.20.1720.10">
    <property type="entry name" value="Multidrug resistance protein D"/>
    <property type="match status" value="1"/>
</dbReference>
<feature type="transmembrane region" description="Helical" evidence="8">
    <location>
        <begin position="165"/>
        <end position="187"/>
    </location>
</feature>
<keyword evidence="6 8" id="KW-0472">Membrane</keyword>
<dbReference type="InterPro" id="IPR036259">
    <property type="entry name" value="MFS_trans_sf"/>
</dbReference>
<evidence type="ECO:0000256" key="6">
    <source>
        <dbReference type="ARBA" id="ARBA00023136"/>
    </source>
</evidence>
<evidence type="ECO:0000259" key="9">
    <source>
        <dbReference type="PROSITE" id="PS50850"/>
    </source>
</evidence>
<dbReference type="Proteomes" id="UP001431019">
    <property type="component" value="Unassembled WGS sequence"/>
</dbReference>
<evidence type="ECO:0000256" key="8">
    <source>
        <dbReference type="SAM" id="Phobius"/>
    </source>
</evidence>
<keyword evidence="11" id="KW-1185">Reference proteome</keyword>
<dbReference type="RefSeq" id="WP_230508408.1">
    <property type="nucleotide sequence ID" value="NZ_JAJITD010000003.1"/>
</dbReference>
<gene>
    <name evidence="10" type="ORF">LJ656_06280</name>
</gene>
<dbReference type="Gene3D" id="1.20.1250.20">
    <property type="entry name" value="MFS general substrate transporter like domains"/>
    <property type="match status" value="1"/>
</dbReference>
<feature type="transmembrane region" description="Helical" evidence="8">
    <location>
        <begin position="111"/>
        <end position="129"/>
    </location>
</feature>
<feature type="region of interest" description="Disordered" evidence="7">
    <location>
        <begin position="446"/>
        <end position="467"/>
    </location>
</feature>
<feature type="transmembrane region" description="Helical" evidence="8">
    <location>
        <begin position="355"/>
        <end position="375"/>
    </location>
</feature>
<evidence type="ECO:0000256" key="4">
    <source>
        <dbReference type="ARBA" id="ARBA00022692"/>
    </source>
</evidence>
<feature type="transmembrane region" description="Helical" evidence="8">
    <location>
        <begin position="328"/>
        <end position="349"/>
    </location>
</feature>
<dbReference type="CDD" id="cd17321">
    <property type="entry name" value="MFS_MMR_MDR_like"/>
    <property type="match status" value="1"/>
</dbReference>
<keyword evidence="4 8" id="KW-0812">Transmembrane</keyword>
<evidence type="ECO:0000313" key="10">
    <source>
        <dbReference type="EMBL" id="MCC8392191.1"/>
    </source>
</evidence>
<feature type="transmembrane region" description="Helical" evidence="8">
    <location>
        <begin position="422"/>
        <end position="439"/>
    </location>
</feature>
<feature type="transmembrane region" description="Helical" evidence="8">
    <location>
        <begin position="136"/>
        <end position="159"/>
    </location>
</feature>
<keyword evidence="3" id="KW-1003">Cell membrane</keyword>
<feature type="domain" description="Major facilitator superfamily (MFS) profile" evidence="9">
    <location>
        <begin position="13"/>
        <end position="445"/>
    </location>
</feature>
<keyword evidence="5 8" id="KW-1133">Transmembrane helix</keyword>
<feature type="transmembrane region" description="Helical" evidence="8">
    <location>
        <begin position="50"/>
        <end position="70"/>
    </location>
</feature>
<evidence type="ECO:0000256" key="7">
    <source>
        <dbReference type="SAM" id="MobiDB-lite"/>
    </source>
</evidence>
<feature type="transmembrane region" description="Helical" evidence="8">
    <location>
        <begin position="82"/>
        <end position="105"/>
    </location>
</feature>
<organism evidence="10 11">
    <name type="scientific">Paraburkholderia sejongensis</name>
    <dbReference type="NCBI Taxonomy" id="2886946"/>
    <lineage>
        <taxon>Bacteria</taxon>
        <taxon>Pseudomonadati</taxon>
        <taxon>Pseudomonadota</taxon>
        <taxon>Betaproteobacteria</taxon>
        <taxon>Burkholderiales</taxon>
        <taxon>Burkholderiaceae</taxon>
        <taxon>Paraburkholderia</taxon>
    </lineage>
</organism>
<proteinExistence type="predicted"/>
<keyword evidence="2" id="KW-0813">Transport</keyword>
<feature type="transmembrane region" description="Helical" evidence="8">
    <location>
        <begin position="301"/>
        <end position="321"/>
    </location>
</feature>
<feature type="transmembrane region" description="Helical" evidence="8">
    <location>
        <begin position="263"/>
        <end position="289"/>
    </location>
</feature>
<evidence type="ECO:0000256" key="5">
    <source>
        <dbReference type="ARBA" id="ARBA00022989"/>
    </source>
</evidence>
<sequence length="467" mass="48604">MTDGLPNPQRALAYLAIAIATMMSVLDTSIVNVALPTICNDLSIAPADAIWVVNAYQLAITVSLLPLAVLGDSLGYKRVYCYGLALFTLASFACANAHTLAFLALARVFQGLGAAGIMSVNIALVRFIFPRAKLGVGVGYTSLVVAVSSAAGPSIASAILSVAHWQWLFLVNVPLGVLALLIGIRTLPATPTSGARLNLVSVVLNAVTFGLLISGLTAFGEAGATRRGIVMVAIALVAGVLFVRRESRLATPILPLDLLRMPVFSLSMATSICSFAAQTMAYLVLPFYFQQSLKLSETQTGLLMTPWPLMTALIAPIAGRLSDRVSPGLISSIGLFVLGCGLALLGLLGDTATQFGIVWRLAICGLGFGLFQSPNNRVIIGSAPRNRSGGASGLQSMGRLLGQSSGAVVVAIVFGLVPGRHLTLIAGIAATLAVIAACASSMRRMSTEQVDAPQQRGATTERPVSDR</sequence>
<dbReference type="PRINTS" id="PR01036">
    <property type="entry name" value="TCRTETB"/>
</dbReference>
<name>A0ABS8JQM9_9BURK</name>
<feature type="transmembrane region" description="Helical" evidence="8">
    <location>
        <begin position="12"/>
        <end position="38"/>
    </location>
</feature>
<protein>
    <submittedName>
        <fullName evidence="10">MFS transporter</fullName>
    </submittedName>
</protein>
<evidence type="ECO:0000313" key="11">
    <source>
        <dbReference type="Proteomes" id="UP001431019"/>
    </source>
</evidence>
<dbReference type="SUPFAM" id="SSF103473">
    <property type="entry name" value="MFS general substrate transporter"/>
    <property type="match status" value="1"/>
</dbReference>